<dbReference type="EMBL" id="CP036316">
    <property type="protein sequence ID" value="QDT65813.1"/>
    <property type="molecule type" value="Genomic_DNA"/>
</dbReference>
<sequence length="139" mass="15334">MDSSGRNVEGQCTVGVKRPLFHMSIRLRGARPVKTLTFTRYHDQAAGYPTPAFGGVPIVSLSLWACDTPPMIGHRDMLDRLYVLVTGTCVSTGRPRHQLYSLFPSGEMQPAFQGQFSETDIQFNWSTQHGETGVMSDAA</sequence>
<dbReference type="AlphaFoldDB" id="A0A517TBS1"/>
<protein>
    <submittedName>
        <fullName evidence="1">Uncharacterized protein</fullName>
    </submittedName>
</protein>
<dbReference type="Proteomes" id="UP000319976">
    <property type="component" value="Chromosome"/>
</dbReference>
<reference evidence="1 2" key="1">
    <citation type="submission" date="2019-02" db="EMBL/GenBank/DDBJ databases">
        <title>Deep-cultivation of Planctomycetes and their phenomic and genomic characterization uncovers novel biology.</title>
        <authorList>
            <person name="Wiegand S."/>
            <person name="Jogler M."/>
            <person name="Boedeker C."/>
            <person name="Pinto D."/>
            <person name="Vollmers J."/>
            <person name="Rivas-Marin E."/>
            <person name="Kohn T."/>
            <person name="Peeters S.H."/>
            <person name="Heuer A."/>
            <person name="Rast P."/>
            <person name="Oberbeckmann S."/>
            <person name="Bunk B."/>
            <person name="Jeske O."/>
            <person name="Meyerdierks A."/>
            <person name="Storesund J.E."/>
            <person name="Kallscheuer N."/>
            <person name="Luecker S."/>
            <person name="Lage O.M."/>
            <person name="Pohl T."/>
            <person name="Merkel B.J."/>
            <person name="Hornburger P."/>
            <person name="Mueller R.-W."/>
            <person name="Bruemmer F."/>
            <person name="Labrenz M."/>
            <person name="Spormann A.M."/>
            <person name="Op den Camp H."/>
            <person name="Overmann J."/>
            <person name="Amann R."/>
            <person name="Jetten M.S.M."/>
            <person name="Mascher T."/>
            <person name="Medema M.H."/>
            <person name="Devos D.P."/>
            <person name="Kaster A.-K."/>
            <person name="Ovreas L."/>
            <person name="Rohde M."/>
            <person name="Galperin M.Y."/>
            <person name="Jogler C."/>
        </authorList>
    </citation>
    <scope>NUCLEOTIDE SEQUENCE [LARGE SCALE GENOMIC DNA]</scope>
    <source>
        <strain evidence="1 2">V22</strain>
    </source>
</reference>
<evidence type="ECO:0000313" key="1">
    <source>
        <dbReference type="EMBL" id="QDT65813.1"/>
    </source>
</evidence>
<accession>A0A517TBS1</accession>
<dbReference type="KEGG" id="chya:V22_30750"/>
<organism evidence="1 2">
    <name type="scientific">Calycomorphotria hydatis</name>
    <dbReference type="NCBI Taxonomy" id="2528027"/>
    <lineage>
        <taxon>Bacteria</taxon>
        <taxon>Pseudomonadati</taxon>
        <taxon>Planctomycetota</taxon>
        <taxon>Planctomycetia</taxon>
        <taxon>Planctomycetales</taxon>
        <taxon>Planctomycetaceae</taxon>
        <taxon>Calycomorphotria</taxon>
    </lineage>
</organism>
<name>A0A517TBS1_9PLAN</name>
<proteinExistence type="predicted"/>
<gene>
    <name evidence="1" type="ORF">V22_30750</name>
</gene>
<keyword evidence="2" id="KW-1185">Reference proteome</keyword>
<evidence type="ECO:0000313" key="2">
    <source>
        <dbReference type="Proteomes" id="UP000319976"/>
    </source>
</evidence>